<accession>A0ABD0LMD4</accession>
<sequence>MTIDYQTRQPLMRDVNRILFPKSAVGTRSTVTSHGNVNTGTPARVLKMTLATWTSNDFLRSPISMEVPYQQFGGASSEIGGAPLLQVSNLLEFSPVFEAPGVFGGRNLMSEEKSLMLFAFVGLKQKFHKTDLEQQS</sequence>
<name>A0ABD0LMD4_9CAEN</name>
<dbReference type="EMBL" id="JACVVK020000039">
    <property type="protein sequence ID" value="KAK7500157.1"/>
    <property type="molecule type" value="Genomic_DNA"/>
</dbReference>
<evidence type="ECO:0000313" key="2">
    <source>
        <dbReference type="Proteomes" id="UP001519460"/>
    </source>
</evidence>
<gene>
    <name evidence="1" type="ORF">BaRGS_00008704</name>
</gene>
<protein>
    <submittedName>
        <fullName evidence="1">Uncharacterized protein</fullName>
    </submittedName>
</protein>
<dbReference type="AlphaFoldDB" id="A0ABD0LMD4"/>
<dbReference type="Proteomes" id="UP001519460">
    <property type="component" value="Unassembled WGS sequence"/>
</dbReference>
<reference evidence="1 2" key="1">
    <citation type="journal article" date="2023" name="Sci. Data">
        <title>Genome assembly of the Korean intertidal mud-creeper Batillaria attramentaria.</title>
        <authorList>
            <person name="Patra A.K."/>
            <person name="Ho P.T."/>
            <person name="Jun S."/>
            <person name="Lee S.J."/>
            <person name="Kim Y."/>
            <person name="Won Y.J."/>
        </authorList>
    </citation>
    <scope>NUCLEOTIDE SEQUENCE [LARGE SCALE GENOMIC DNA]</scope>
    <source>
        <strain evidence="1">Wonlab-2016</strain>
    </source>
</reference>
<keyword evidence="2" id="KW-1185">Reference proteome</keyword>
<evidence type="ECO:0000313" key="1">
    <source>
        <dbReference type="EMBL" id="KAK7500157.1"/>
    </source>
</evidence>
<comment type="caution">
    <text evidence="1">The sequence shown here is derived from an EMBL/GenBank/DDBJ whole genome shotgun (WGS) entry which is preliminary data.</text>
</comment>
<proteinExistence type="predicted"/>
<organism evidence="1 2">
    <name type="scientific">Batillaria attramentaria</name>
    <dbReference type="NCBI Taxonomy" id="370345"/>
    <lineage>
        <taxon>Eukaryota</taxon>
        <taxon>Metazoa</taxon>
        <taxon>Spiralia</taxon>
        <taxon>Lophotrochozoa</taxon>
        <taxon>Mollusca</taxon>
        <taxon>Gastropoda</taxon>
        <taxon>Caenogastropoda</taxon>
        <taxon>Sorbeoconcha</taxon>
        <taxon>Cerithioidea</taxon>
        <taxon>Batillariidae</taxon>
        <taxon>Batillaria</taxon>
    </lineage>
</organism>